<evidence type="ECO:0000313" key="1">
    <source>
        <dbReference type="EMBL" id="KAK6588565.1"/>
    </source>
</evidence>
<sequence>METFKKHISVLYLLCPTVPPRVLSNDQWWEVIKEVGGLCHTIPLLDEKYREEDSLSQIEYLIVQFIQSDPPLLAIRWLMGLYSLINRYIKLSVSKLSKELVYLIHKFTGIEIEDSINIERILNKSNVRDNNPISSNYSGINTNNKYEIASVNDKSTNPHINTDYLSSNSVLDLAELISRDIQPNFIITSLYVLQTLLRLEIIETRKDISNLYKSVPQLMLHVDKRVRDASSEFLLTMVHLGVPGYSLGDNLIHTFFRGVKVLMELDDFINVQRLIQSMIVIFKQYSKLASLKRHEILQLIVNISSSLVGENNSTMYLKKEMSDIIELLSHLLANTVFVELGISNREDSIFEGFEYITSLCNIKFSTYGLGSYPVQGECFRIIISYSILILFELYENNHWNEENKLKNYVDYIERIRDLILSNFQANYIRKHITESFQWLSNNHWVFLWSKVIEKIIFSFILYIQKNSNNKNDTWLLFKNFISPFIKISPGTTIECIFNIINSTNDINFFWKIDFELQELMIDYIFRVSFTEGFEMYNSSYYSGGIVARLIQYNDYNTQEIRLNSIFDNLLTFNKIDFLSLPIDDDYSQALIHNSHFLIGLSNYTLSSSLLTIMLEHIINYLTKFSDLNLFFNQKIFNDKLFILNNSFLVINNLLSNLMSVLNKTNMKSEMNKNDCLVNNLWRIMNELNRTIIPICKIIISNNNIENISTILESLIESSERLQLIKDDNESSALNLFDDDKDNPIILLFKDFKQWIFILWNSLGSIRLFLLLNDFLLNNNSTIMNKLQISVDLECTTNNALKLNKYLLKACFNVLNNLLPNIPRNWISILPGDKLLNNDNSEGNIQSLVKSVLMNIELNKYNFNTNSTTSIDDLDNILLSDQSNIINEYSNISAKLLSNTSNDDNNYHIVETLERFVFPFIGDSCCSSRYVHFSVLLMLLKQTVYAELNDNLFRYNNHPKFSINSINMIILDLVSDPLVSFLDPKYPNEVFPFSECEENKVEKECVLEAIKEVVDNNVMVNKNDILSLLDYNIDMKNSNLNNNLLITTKFGLLESMKVITIYPCIINQSKIKLNTSDEIIFRMETSKLFSNILFESIINNDNFQKITKLLFKLLYLKTIDSINYWSYIIPEYNYSQKENNKINIVNLFQSCSDLSPTLYITSIQNIVNTPNDSSTMPILSILFFTKYLINHLIDKIEELLLNSNNNDNVIKINNCYNTLVYIVSSVFKYLFGVKNINCDKNDSLNSIKPKRLPPRIKSSIIRYYLINLLVNLLNYFYFRKDMFNYYNTFVNKLDSIIYYINYVNKNNIKTIDDNDLILDLNLFFLITKLKKVNIDDKLFKKTESLFINGSLNIFDNSKSLLFELKKILVCNNIIDDIISLHFEMDIKMKDSNSNITGRNIEITENNRYMDCIGEYLCFYNYEELHSTGIFNSIIEYINAVIKNMSIDKIDSVDSNLINKLMAISFSLIYQTRIHETPLIDYNKYISIPFEFKYIFKNKEFLPNLCNLLLRVNRNLFEKSRIDNINNFKLKHLDAPLLNLLLVLLVNDCFINNSLDILSSFSVENFKSLVIQENKFSIMLSKWLIDNNISYLSIKFLNNYFQSLSISELINFTFNIIIYDINKGNNNHCDYSNLDRINEMSKYLLDSNKNLSYSASPLYIQLNPYFYYFNLLSSKNGFKLNNNYVGFIYSNNFILITQIVKAVFEMIYTKLENRLDENELTLCASNNHLKFNIVKDYIYKSKYLSLLTTNKRINTFKSNLNINDKPINNDNMEEIFIFLCNFTSFLIITNEGIDGINNYYINEFILNEYTYIIKLILKIMKYNDNNYFTKVNCSEFVNNIFNLITSIEPKINSDNNFSYKLFINLIDILICLYNYLNIEKRLILWDIVVNVVYNDNTNISFDSSEIVLLYNLISRTDISILNDVNNENGFTSEITLSENSKEKLMSIYFNILNNLISKEEYNNEKGLILFSHLSYFLVYKVHDFELIIKSIEFFKSDNINRIITSILKQNNIIIYCIPSIIPIWNQVNKTSRYNKIIIDIFVLLYSESTKYNDFTLNALFILLEVISSIDSLLSTNFINDGGLNNTFEFNELNKKTNNYSENLKFMITKYYKQIDNDNKTYKCDCLFIFIIYYFFLYISELCFDAISFHEIEVYTRLYKLIFDYYLTFIEKYNIYIKLDYIINTNKYLLELFKRVVLFSNVNSSMNFINPTSNEIKETLVALIIYNSKYIIDNSIRGNKEISISILLDSHLNWIENEIINLIVEIGNKLDSPKYIDMLIDIVFCIMTFIYNSDINYTNEEYKRDKKSVVNRCFMIFRYLLCSSLYVHPEYFTILRNYLNNSSDIELEMNIIPDFVLFKEYHESLLNIILSKIEQYLNEINSEYYYLDLFNFLKITTLPFGFIYSMENEFTNKKDKNTEYNDYIFLYPNKKCWNIINSLKKTNDGNGNSCMLEEYINNYKKSYLNIIENTEYKNLFQFKGIIDCIYGANNLGDHTDIPILIPSAITLVWFLIIHERKKNIMNKNLKIDVINDGNSDYNGSIIEEDEIIKWFKKNDFFLPRNEQSILVDFIF</sequence>
<gene>
    <name evidence="1" type="ORF">RS030_4512</name>
</gene>
<keyword evidence="2" id="KW-1185">Reference proteome</keyword>
<accession>A0AAV9XWK1</accession>
<dbReference type="EMBL" id="JAWDEY010000032">
    <property type="protein sequence ID" value="KAK6588565.1"/>
    <property type="molecule type" value="Genomic_DNA"/>
</dbReference>
<name>A0AAV9XWK1_9CRYT</name>
<protein>
    <recommendedName>
        <fullName evidence="3">Dopey N-terminal domain-containing protein</fullName>
    </recommendedName>
</protein>
<dbReference type="Proteomes" id="UP001311799">
    <property type="component" value="Unassembled WGS sequence"/>
</dbReference>
<comment type="caution">
    <text evidence="1">The sequence shown here is derived from an EMBL/GenBank/DDBJ whole genome shotgun (WGS) entry which is preliminary data.</text>
</comment>
<reference evidence="1 2" key="1">
    <citation type="submission" date="2023-10" db="EMBL/GenBank/DDBJ databases">
        <title>Comparative genomics analysis reveals potential genetic determinants of host preference in Cryptosporidium xiaoi.</title>
        <authorList>
            <person name="Xiao L."/>
            <person name="Li J."/>
        </authorList>
    </citation>
    <scope>NUCLEOTIDE SEQUENCE [LARGE SCALE GENOMIC DNA]</scope>
    <source>
        <strain evidence="1 2">52996</strain>
    </source>
</reference>
<organism evidence="1 2">
    <name type="scientific">Cryptosporidium xiaoi</name>
    <dbReference type="NCBI Taxonomy" id="659607"/>
    <lineage>
        <taxon>Eukaryota</taxon>
        <taxon>Sar</taxon>
        <taxon>Alveolata</taxon>
        <taxon>Apicomplexa</taxon>
        <taxon>Conoidasida</taxon>
        <taxon>Coccidia</taxon>
        <taxon>Eucoccidiorida</taxon>
        <taxon>Eimeriorina</taxon>
        <taxon>Cryptosporidiidae</taxon>
        <taxon>Cryptosporidium</taxon>
    </lineage>
</organism>
<proteinExistence type="predicted"/>
<evidence type="ECO:0000313" key="2">
    <source>
        <dbReference type="Proteomes" id="UP001311799"/>
    </source>
</evidence>
<evidence type="ECO:0008006" key="3">
    <source>
        <dbReference type="Google" id="ProtNLM"/>
    </source>
</evidence>